<name>A0A0C9WDC6_9AGAM</name>
<gene>
    <name evidence="3" type="ORF">HYDPIDRAFT_30055</name>
</gene>
<dbReference type="HOGENOM" id="CLU_1415333_0_0_1"/>
<dbReference type="OrthoDB" id="2690816at2759"/>
<dbReference type="Proteomes" id="UP000053820">
    <property type="component" value="Unassembled WGS sequence"/>
</dbReference>
<evidence type="ECO:0000313" key="3">
    <source>
        <dbReference type="EMBL" id="KIJ62916.1"/>
    </source>
</evidence>
<evidence type="ECO:0000256" key="1">
    <source>
        <dbReference type="SAM" id="MobiDB-lite"/>
    </source>
</evidence>
<keyword evidence="2" id="KW-0812">Transmembrane</keyword>
<feature type="transmembrane region" description="Helical" evidence="2">
    <location>
        <begin position="80"/>
        <end position="103"/>
    </location>
</feature>
<feature type="compositionally biased region" description="Basic and acidic residues" evidence="1">
    <location>
        <begin position="168"/>
        <end position="182"/>
    </location>
</feature>
<accession>A0A0C9WDC6</accession>
<feature type="transmembrane region" description="Helical" evidence="2">
    <location>
        <begin position="109"/>
        <end position="129"/>
    </location>
</feature>
<keyword evidence="2" id="KW-1133">Transmembrane helix</keyword>
<dbReference type="AlphaFoldDB" id="A0A0C9WDC6"/>
<feature type="region of interest" description="Disordered" evidence="1">
    <location>
        <begin position="168"/>
        <end position="192"/>
    </location>
</feature>
<dbReference type="EMBL" id="KN839853">
    <property type="protein sequence ID" value="KIJ62916.1"/>
    <property type="molecule type" value="Genomic_DNA"/>
</dbReference>
<evidence type="ECO:0000313" key="4">
    <source>
        <dbReference type="Proteomes" id="UP000053820"/>
    </source>
</evidence>
<organism evidence="3 4">
    <name type="scientific">Hydnomerulius pinastri MD-312</name>
    <dbReference type="NCBI Taxonomy" id="994086"/>
    <lineage>
        <taxon>Eukaryota</taxon>
        <taxon>Fungi</taxon>
        <taxon>Dikarya</taxon>
        <taxon>Basidiomycota</taxon>
        <taxon>Agaricomycotina</taxon>
        <taxon>Agaricomycetes</taxon>
        <taxon>Agaricomycetidae</taxon>
        <taxon>Boletales</taxon>
        <taxon>Boletales incertae sedis</taxon>
        <taxon>Leucogyrophana</taxon>
    </lineage>
</organism>
<evidence type="ECO:0000256" key="2">
    <source>
        <dbReference type="SAM" id="Phobius"/>
    </source>
</evidence>
<keyword evidence="2" id="KW-0472">Membrane</keyword>
<sequence>MQETLTGRNSLGIASIAVASFSPSSATSSSHDVRSYGLSGWGLEAAVNLTSTCGIAYRLRKAEKRTAALGPQKRFNYKASMLIVVECGAIITTCTVIMFGLYASGKDSGIVGVGIATQVATIAPLLIIARVGIAQSSSRHGSGPLQTTYPGPLEINVIRTEDTFDGHPMHSMQSKDYDDDFSRNGSVQRKGT</sequence>
<protein>
    <submittedName>
        <fullName evidence="3">Uncharacterized protein</fullName>
    </submittedName>
</protein>
<proteinExistence type="predicted"/>
<reference evidence="3 4" key="1">
    <citation type="submission" date="2014-04" db="EMBL/GenBank/DDBJ databases">
        <title>Evolutionary Origins and Diversification of the Mycorrhizal Mutualists.</title>
        <authorList>
            <consortium name="DOE Joint Genome Institute"/>
            <consortium name="Mycorrhizal Genomics Consortium"/>
            <person name="Kohler A."/>
            <person name="Kuo A."/>
            <person name="Nagy L.G."/>
            <person name="Floudas D."/>
            <person name="Copeland A."/>
            <person name="Barry K.W."/>
            <person name="Cichocki N."/>
            <person name="Veneault-Fourrey C."/>
            <person name="LaButti K."/>
            <person name="Lindquist E.A."/>
            <person name="Lipzen A."/>
            <person name="Lundell T."/>
            <person name="Morin E."/>
            <person name="Murat C."/>
            <person name="Riley R."/>
            <person name="Ohm R."/>
            <person name="Sun H."/>
            <person name="Tunlid A."/>
            <person name="Henrissat B."/>
            <person name="Grigoriev I.V."/>
            <person name="Hibbett D.S."/>
            <person name="Martin F."/>
        </authorList>
    </citation>
    <scope>NUCLEOTIDE SEQUENCE [LARGE SCALE GENOMIC DNA]</scope>
    <source>
        <strain evidence="3 4">MD-312</strain>
    </source>
</reference>
<feature type="compositionally biased region" description="Polar residues" evidence="1">
    <location>
        <begin position="183"/>
        <end position="192"/>
    </location>
</feature>
<keyword evidence="4" id="KW-1185">Reference proteome</keyword>